<dbReference type="Proteomes" id="UP001057520">
    <property type="component" value="Chromosome"/>
</dbReference>
<feature type="transmembrane region" description="Helical" evidence="1">
    <location>
        <begin position="102"/>
        <end position="122"/>
    </location>
</feature>
<proteinExistence type="predicted"/>
<protein>
    <submittedName>
        <fullName evidence="3">DUF4126 family protein</fullName>
    </submittedName>
</protein>
<reference evidence="3 4" key="1">
    <citation type="submission" date="2022-04" db="EMBL/GenBank/DDBJ databases">
        <title>Genome sequence of soybean root-associated Caulobacter segnis RL271.</title>
        <authorList>
            <person name="Longley R."/>
            <person name="Bonito G."/>
            <person name="Trigodet F."/>
            <person name="Crosson S."/>
            <person name="Fiebig A."/>
        </authorList>
    </citation>
    <scope>NUCLEOTIDE SEQUENCE [LARGE SCALE GENOMIC DNA]</scope>
    <source>
        <strain evidence="3 4">RL271</strain>
    </source>
</reference>
<evidence type="ECO:0000259" key="2">
    <source>
        <dbReference type="Pfam" id="PF13548"/>
    </source>
</evidence>
<name>A0ABY5A0D3_9CAUL</name>
<keyword evidence="1" id="KW-0472">Membrane</keyword>
<evidence type="ECO:0000313" key="4">
    <source>
        <dbReference type="Proteomes" id="UP001057520"/>
    </source>
</evidence>
<dbReference type="InterPro" id="IPR025196">
    <property type="entry name" value="DUF4126"/>
</dbReference>
<accession>A0ABY5A0D3</accession>
<feature type="transmembrane region" description="Helical" evidence="1">
    <location>
        <begin position="78"/>
        <end position="96"/>
    </location>
</feature>
<dbReference type="Pfam" id="PF13548">
    <property type="entry name" value="DUF4126"/>
    <property type="match status" value="1"/>
</dbReference>
<evidence type="ECO:0000256" key="1">
    <source>
        <dbReference type="SAM" id="Phobius"/>
    </source>
</evidence>
<gene>
    <name evidence="3" type="ORF">MZV50_12700</name>
</gene>
<feature type="transmembrane region" description="Helical" evidence="1">
    <location>
        <begin position="41"/>
        <end position="62"/>
    </location>
</feature>
<keyword evidence="1" id="KW-1133">Transmembrane helix</keyword>
<feature type="domain" description="DUF4126" evidence="2">
    <location>
        <begin position="5"/>
        <end position="150"/>
    </location>
</feature>
<evidence type="ECO:0000313" key="3">
    <source>
        <dbReference type="EMBL" id="USQ98344.1"/>
    </source>
</evidence>
<keyword evidence="1" id="KW-0812">Transmembrane</keyword>
<sequence>MTLYLLALLIGVVAGLRALTPVAAAAWGARLGWVPLAGYPLAWLGGWIPVIVFSLLAALELVADQHPKTPSRKVPHQFITRVIAGAFSGAVLMMPATHWVRGAALGAVGAVIGTLGGAEFRARLAARFGQDRPAALIEDAIAVIAAFAIFAVAL</sequence>
<feature type="transmembrane region" description="Helical" evidence="1">
    <location>
        <begin position="134"/>
        <end position="153"/>
    </location>
</feature>
<keyword evidence="4" id="KW-1185">Reference proteome</keyword>
<dbReference type="EMBL" id="CP096040">
    <property type="protein sequence ID" value="USQ98344.1"/>
    <property type="molecule type" value="Genomic_DNA"/>
</dbReference>
<organism evidence="3 4">
    <name type="scientific">Caulobacter segnis</name>
    <dbReference type="NCBI Taxonomy" id="88688"/>
    <lineage>
        <taxon>Bacteria</taxon>
        <taxon>Pseudomonadati</taxon>
        <taxon>Pseudomonadota</taxon>
        <taxon>Alphaproteobacteria</taxon>
        <taxon>Caulobacterales</taxon>
        <taxon>Caulobacteraceae</taxon>
        <taxon>Caulobacter</taxon>
    </lineage>
</organism>